<dbReference type="GO" id="GO:0005524">
    <property type="term" value="F:ATP binding"/>
    <property type="evidence" value="ECO:0007669"/>
    <property type="project" value="UniProtKB-KW"/>
</dbReference>
<proteinExistence type="predicted"/>
<dbReference type="AlphaFoldDB" id="A0A481SH69"/>
<keyword evidence="15" id="KW-0239">DNA-directed DNA polymerase</keyword>
<accession>A0A481SH69</accession>
<evidence type="ECO:0000256" key="14">
    <source>
        <dbReference type="ARBA" id="ARBA00022918"/>
    </source>
</evidence>
<keyword evidence="14" id="KW-0695">RNA-directed DNA polymerase</keyword>
<dbReference type="Pfam" id="PF07727">
    <property type="entry name" value="RVT_2"/>
    <property type="match status" value="1"/>
</dbReference>
<dbReference type="EMBL" id="MK125512">
    <property type="protein sequence ID" value="QBH67480.1"/>
    <property type="molecule type" value="Genomic_DNA"/>
</dbReference>
<evidence type="ECO:0000256" key="6">
    <source>
        <dbReference type="ARBA" id="ARBA00022723"/>
    </source>
</evidence>
<keyword evidence="15" id="KW-0808">Transferase</keyword>
<evidence type="ECO:0000256" key="4">
    <source>
        <dbReference type="ARBA" id="ARBA00022695"/>
    </source>
</evidence>
<reference evidence="22" key="1">
    <citation type="submission" date="2018-11" db="EMBL/GenBank/DDBJ databases">
        <authorList>
            <person name="Shen W.-C."/>
            <person name="Liang S.-W."/>
            <person name="Huang Y.-H."/>
            <person name="Chiu J.-Y."/>
        </authorList>
    </citation>
    <scope>NUCLEOTIDE SEQUENCE</scope>
    <source>
        <strain evidence="22">12JK1RB1-A1</strain>
    </source>
</reference>
<evidence type="ECO:0000256" key="10">
    <source>
        <dbReference type="ARBA" id="ARBA00022801"/>
    </source>
</evidence>
<gene>
    <name evidence="22" type="ORF">UE_1414</name>
</gene>
<evidence type="ECO:0000259" key="19">
    <source>
        <dbReference type="Pfam" id="PF07727"/>
    </source>
</evidence>
<comment type="function">
    <text evidence="1">The aspartyl protease (PR) mediates the proteolytic cleavages of the Gag and Gag-Pol polyproteins after assembly of the VLP.</text>
</comment>
<evidence type="ECO:0000256" key="3">
    <source>
        <dbReference type="ARBA" id="ARBA00022670"/>
    </source>
</evidence>
<evidence type="ECO:0000256" key="16">
    <source>
        <dbReference type="ARBA" id="ARBA00023113"/>
    </source>
</evidence>
<evidence type="ECO:0000256" key="11">
    <source>
        <dbReference type="ARBA" id="ARBA00022840"/>
    </source>
</evidence>
<dbReference type="GO" id="GO:0003887">
    <property type="term" value="F:DNA-directed DNA polymerase activity"/>
    <property type="evidence" value="ECO:0007669"/>
    <property type="project" value="UniProtKB-KW"/>
</dbReference>
<evidence type="ECO:0000259" key="20">
    <source>
        <dbReference type="Pfam" id="PF13976"/>
    </source>
</evidence>
<sequence>MEQSFAIRDANGEIRPVTIVKDKIDEKVEYDNIVDQLKAEEIKLGLHVYGLGQQSRNSVSAFVTNSRPKDANDWIIDSASTVHICINKNLFTKLSETATPPIQSGSLQHVSACGKGTIKVVADIGHKKTHTLVLKNVFYVPTYAANLISLNLVAKVTSISINGGRLIARKGGNIIFKGETRNMLTYLFQPKPEFAALTYGAVSTSIWHQQLGHPSKGRMKQILEVIPEVAKETDMSSGKCHVCKVSKSHRQPFPNHAMTMTTEPLQLVHSDVVGKFKDIMPGDHQFAVTFIDDYSRFVMVYLMAHKSEVLGHFQETKAILSSRNATFDKELFPFKEQDIPQIEDTTTINIHDEAPQEPEEHVGFPYLTQEERDQEISTTPLEDFICSLSSVTIDNTKGTFTDEACANEGIPFPASDDEPRTILQAQCQPDWPKWQEAIQKELNLHQENNTWTVVNAPDNANIIGSQWVFKVKWKGDGTINKYKARLVAQGYTQVHGINYKETFTPVVKMATLRMLMIMSLQYDMKIYQLDIVTAYLNGELDVNLYMRQPPLPASMMHLGSQSLNKDEPPLILTLYVDDVLIFVKHKPTVDKFISMLQSKFKMTGGDPFGLNNMNIMHTPTIASDIADGVALNANDHSLYSMTAVKHLIHYLKGTANYRLLFMKKGTSFPPKEDWGPHLQTYSDADFGGDTATQKSTSGNANTINGMPYSWLSKRQPLVTTSTTYAEVKEINDNLGILCGIVNQHVPEDKKDAAYMALYNIRQNNF</sequence>
<evidence type="ECO:0000313" key="22">
    <source>
        <dbReference type="EMBL" id="QBH67480.1"/>
    </source>
</evidence>
<organism evidence="22">
    <name type="scientific">Ustilago esculenta</name>
    <dbReference type="NCBI Taxonomy" id="185366"/>
    <lineage>
        <taxon>Eukaryota</taxon>
        <taxon>Fungi</taxon>
        <taxon>Dikarya</taxon>
        <taxon>Basidiomycota</taxon>
        <taxon>Ustilaginomycotina</taxon>
        <taxon>Ustilaginomycetes</taxon>
        <taxon>Ustilaginales</taxon>
        <taxon>Ustilaginaceae</taxon>
        <taxon>Ustilago</taxon>
    </lineage>
</organism>
<evidence type="ECO:0000256" key="15">
    <source>
        <dbReference type="ARBA" id="ARBA00022932"/>
    </source>
</evidence>
<keyword evidence="13" id="KW-0229">DNA integration</keyword>
<evidence type="ECO:0000256" key="12">
    <source>
        <dbReference type="ARBA" id="ARBA00022842"/>
    </source>
</evidence>
<dbReference type="InterPro" id="IPR039537">
    <property type="entry name" value="Retrotran_Ty1/copia-like"/>
</dbReference>
<dbReference type="InterPro" id="IPR012337">
    <property type="entry name" value="RNaseH-like_sf"/>
</dbReference>
<dbReference type="Pfam" id="PF22936">
    <property type="entry name" value="Pol_BBD"/>
    <property type="match status" value="1"/>
</dbReference>
<evidence type="ECO:0000256" key="17">
    <source>
        <dbReference type="ARBA" id="ARBA00023172"/>
    </source>
</evidence>
<feature type="domain" description="Reverse transcriptase Ty1/copia-type" evidence="19">
    <location>
        <begin position="448"/>
        <end position="550"/>
    </location>
</feature>
<dbReference type="InterPro" id="IPR054722">
    <property type="entry name" value="PolX-like_BBD"/>
</dbReference>
<keyword evidence="7" id="KW-0547">Nucleotide-binding</keyword>
<keyword evidence="4" id="KW-0548">Nucleotidyltransferase</keyword>
<evidence type="ECO:0000256" key="18">
    <source>
        <dbReference type="ARBA" id="ARBA00023268"/>
    </source>
</evidence>
<dbReference type="Pfam" id="PF13976">
    <property type="entry name" value="gag_pre-integrs"/>
    <property type="match status" value="1"/>
</dbReference>
<evidence type="ECO:0000256" key="8">
    <source>
        <dbReference type="ARBA" id="ARBA00022750"/>
    </source>
</evidence>
<dbReference type="GO" id="GO:0003964">
    <property type="term" value="F:RNA-directed DNA polymerase activity"/>
    <property type="evidence" value="ECO:0007669"/>
    <property type="project" value="UniProtKB-KW"/>
</dbReference>
<keyword evidence="11" id="KW-0067">ATP-binding</keyword>
<keyword evidence="10" id="KW-0378">Hydrolase</keyword>
<dbReference type="GO" id="GO:0003676">
    <property type="term" value="F:nucleic acid binding"/>
    <property type="evidence" value="ECO:0007669"/>
    <property type="project" value="InterPro"/>
</dbReference>
<dbReference type="GO" id="GO:0046872">
    <property type="term" value="F:metal ion binding"/>
    <property type="evidence" value="ECO:0007669"/>
    <property type="project" value="UniProtKB-KW"/>
</dbReference>
<dbReference type="GO" id="GO:0004519">
    <property type="term" value="F:endonuclease activity"/>
    <property type="evidence" value="ECO:0007669"/>
    <property type="project" value="UniProtKB-KW"/>
</dbReference>
<dbReference type="GO" id="GO:0006310">
    <property type="term" value="P:DNA recombination"/>
    <property type="evidence" value="ECO:0007669"/>
    <property type="project" value="UniProtKB-KW"/>
</dbReference>
<dbReference type="InterPro" id="IPR013103">
    <property type="entry name" value="RVT_2"/>
</dbReference>
<keyword evidence="8" id="KW-0064">Aspartyl protease</keyword>
<keyword evidence="18" id="KW-0511">Multifunctional enzyme</keyword>
<dbReference type="GO" id="GO:0006508">
    <property type="term" value="P:proteolysis"/>
    <property type="evidence" value="ECO:0007669"/>
    <property type="project" value="UniProtKB-KW"/>
</dbReference>
<feature type="domain" description="GAG-pre-integrase" evidence="20">
    <location>
        <begin position="201"/>
        <end position="248"/>
    </location>
</feature>
<keyword evidence="17" id="KW-0233">DNA recombination</keyword>
<dbReference type="GO" id="GO:0015074">
    <property type="term" value="P:DNA integration"/>
    <property type="evidence" value="ECO:0007669"/>
    <property type="project" value="UniProtKB-KW"/>
</dbReference>
<dbReference type="InterPro" id="IPR043502">
    <property type="entry name" value="DNA/RNA_pol_sf"/>
</dbReference>
<dbReference type="InterPro" id="IPR036397">
    <property type="entry name" value="RNaseH_sf"/>
</dbReference>
<dbReference type="SUPFAM" id="SSF53098">
    <property type="entry name" value="Ribonuclease H-like"/>
    <property type="match status" value="1"/>
</dbReference>
<dbReference type="PANTHER" id="PTHR42648">
    <property type="entry name" value="TRANSPOSASE, PUTATIVE-RELATED"/>
    <property type="match status" value="1"/>
</dbReference>
<dbReference type="InterPro" id="IPR025724">
    <property type="entry name" value="GAG-pre-integrase_dom"/>
</dbReference>
<dbReference type="SUPFAM" id="SSF56672">
    <property type="entry name" value="DNA/RNA polymerases"/>
    <property type="match status" value="1"/>
</dbReference>
<evidence type="ECO:0000256" key="5">
    <source>
        <dbReference type="ARBA" id="ARBA00022722"/>
    </source>
</evidence>
<keyword evidence="5" id="KW-0540">Nuclease</keyword>
<feature type="domain" description="Retrovirus-related Pol polyprotein from transposon TNT 1-94-like beta-barrel" evidence="21">
    <location>
        <begin position="74"/>
        <end position="153"/>
    </location>
</feature>
<evidence type="ECO:0000256" key="9">
    <source>
        <dbReference type="ARBA" id="ARBA00022759"/>
    </source>
</evidence>
<protein>
    <submittedName>
        <fullName evidence="22">Putative Ty1-copia subclass retrotransposon protein</fullName>
    </submittedName>
</protein>
<keyword evidence="9" id="KW-0255">Endonuclease</keyword>
<dbReference type="PANTHER" id="PTHR42648:SF11">
    <property type="entry name" value="TRANSPOSON TY4-P GAG-POL POLYPROTEIN"/>
    <property type="match status" value="1"/>
</dbReference>
<evidence type="ECO:0000256" key="2">
    <source>
        <dbReference type="ARBA" id="ARBA00022612"/>
    </source>
</evidence>
<keyword evidence="3" id="KW-0645">Protease</keyword>
<keyword evidence="6" id="KW-0479">Metal-binding</keyword>
<keyword evidence="12" id="KW-0460">Magnesium</keyword>
<evidence type="ECO:0000256" key="7">
    <source>
        <dbReference type="ARBA" id="ARBA00022741"/>
    </source>
</evidence>
<name>A0A481SH69_9BASI</name>
<evidence type="ECO:0000256" key="13">
    <source>
        <dbReference type="ARBA" id="ARBA00022908"/>
    </source>
</evidence>
<evidence type="ECO:0000256" key="1">
    <source>
        <dbReference type="ARBA" id="ARBA00002180"/>
    </source>
</evidence>
<keyword evidence="2" id="KW-1188">Viral release from host cell</keyword>
<reference evidence="22" key="2">
    <citation type="journal article" date="2019" name="Fungal Genet. Biol.">
        <title>The smut fungus Ustilago esculenta has a bipolar mating system with three idiomorphs larger than 500?kb.</title>
        <authorList>
            <person name="Liang S.W."/>
            <person name="Huang Y.H."/>
            <person name="Chiu J.Y."/>
            <person name="Tseng H.W."/>
            <person name="Haung J.H."/>
            <person name="Shen W.C."/>
        </authorList>
    </citation>
    <scope>NUCLEOTIDE SEQUENCE</scope>
    <source>
        <strain evidence="22">12JK1RB1-A1</strain>
    </source>
</reference>
<dbReference type="Gene3D" id="3.30.420.10">
    <property type="entry name" value="Ribonuclease H-like superfamily/Ribonuclease H"/>
    <property type="match status" value="1"/>
</dbReference>
<dbReference type="GO" id="GO:0004190">
    <property type="term" value="F:aspartic-type endopeptidase activity"/>
    <property type="evidence" value="ECO:0007669"/>
    <property type="project" value="UniProtKB-KW"/>
</dbReference>
<keyword evidence="16" id="KW-0917">Virion maturation</keyword>
<evidence type="ECO:0000259" key="21">
    <source>
        <dbReference type="Pfam" id="PF22936"/>
    </source>
</evidence>